<name>A0AC35TFY7_9BILA</name>
<dbReference type="Proteomes" id="UP000095286">
    <property type="component" value="Unplaced"/>
</dbReference>
<organism evidence="1 2">
    <name type="scientific">Rhabditophanes sp. KR3021</name>
    <dbReference type="NCBI Taxonomy" id="114890"/>
    <lineage>
        <taxon>Eukaryota</taxon>
        <taxon>Metazoa</taxon>
        <taxon>Ecdysozoa</taxon>
        <taxon>Nematoda</taxon>
        <taxon>Chromadorea</taxon>
        <taxon>Rhabditida</taxon>
        <taxon>Tylenchina</taxon>
        <taxon>Panagrolaimomorpha</taxon>
        <taxon>Strongyloidoidea</taxon>
        <taxon>Alloionematidae</taxon>
        <taxon>Rhabditophanes</taxon>
    </lineage>
</organism>
<dbReference type="WBParaSite" id="RSKR_0000019200.1">
    <property type="protein sequence ID" value="RSKR_0000019200.1"/>
    <property type="gene ID" value="RSKR_0000019200"/>
</dbReference>
<evidence type="ECO:0000313" key="1">
    <source>
        <dbReference type="Proteomes" id="UP000095286"/>
    </source>
</evidence>
<sequence length="209" mass="22998">MASNVFASMVIGRAVNTGFEMVSPMNFVCNIQDTNEISYIVVFLTGAEPFPAGFGGSIYMRWSNAASADPAWHYLGAITNEKPSAMFKVSNLNEATPTYTGFFGAAQTGTQVSLMTHNSCQIGLQVESIPEVDGRVADKVVKPSNTSEMTEFCKKMISNAYNYCQSFITTIPDGAGSNVEVIPAKVFEQWFVKYETRLNSNPKFWKNMN</sequence>
<reference evidence="2" key="1">
    <citation type="submission" date="2016-11" db="UniProtKB">
        <authorList>
            <consortium name="WormBaseParasite"/>
        </authorList>
    </citation>
    <scope>IDENTIFICATION</scope>
    <source>
        <strain evidence="2">KR3021</strain>
    </source>
</reference>
<accession>A0AC35TFY7</accession>
<proteinExistence type="predicted"/>
<protein>
    <submittedName>
        <fullName evidence="2">DUF775 domain-containing protein</fullName>
    </submittedName>
</protein>
<evidence type="ECO:0000313" key="2">
    <source>
        <dbReference type="WBParaSite" id="RSKR_0000019200.1"/>
    </source>
</evidence>